<dbReference type="Proteomes" id="UP000673375">
    <property type="component" value="Unassembled WGS sequence"/>
</dbReference>
<dbReference type="EMBL" id="JAEDXU010000003">
    <property type="protein sequence ID" value="MBP1046241.1"/>
    <property type="molecule type" value="Genomic_DNA"/>
</dbReference>
<gene>
    <name evidence="2" type="ORF">I6N96_08085</name>
</gene>
<sequence>MRNRRMYFVLVLAAVFLVGCQGNSDKNQASKESSTIETTVVSEMTELENDSFRIKLEILKENAASYKSTGDVLDEEKILATIQEIYTLNLSDSQKAEADEVIQQLPKRFIEYQQAITGVE</sequence>
<comment type="caution">
    <text evidence="2">The sequence shown here is derived from an EMBL/GenBank/DDBJ whole genome shotgun (WGS) entry which is preliminary data.</text>
</comment>
<proteinExistence type="predicted"/>
<evidence type="ECO:0008006" key="4">
    <source>
        <dbReference type="Google" id="ProtNLM"/>
    </source>
</evidence>
<keyword evidence="3" id="KW-1185">Reference proteome</keyword>
<reference evidence="2 3" key="1">
    <citation type="submission" date="2020-12" db="EMBL/GenBank/DDBJ databases">
        <title>Vagococcus allomyrinae sp. nov. and Enterococcus lavae sp. nov., isolated from the larvae of Allomyrina dichotoma.</title>
        <authorList>
            <person name="Lee S.D."/>
        </authorList>
    </citation>
    <scope>NUCLEOTIDE SEQUENCE [LARGE SCALE GENOMIC DNA]</scope>
    <source>
        <strain evidence="2 3">BWM-S5</strain>
    </source>
</reference>
<protein>
    <recommendedName>
        <fullName evidence="4">Lipoprotein</fullName>
    </recommendedName>
</protein>
<keyword evidence="1" id="KW-0732">Signal</keyword>
<dbReference type="RefSeq" id="WP_209557056.1">
    <property type="nucleotide sequence ID" value="NZ_JAEDXU010000003.1"/>
</dbReference>
<name>A0ABS4CJE5_9ENTE</name>
<evidence type="ECO:0000256" key="1">
    <source>
        <dbReference type="SAM" id="SignalP"/>
    </source>
</evidence>
<evidence type="ECO:0000313" key="2">
    <source>
        <dbReference type="EMBL" id="MBP1046241.1"/>
    </source>
</evidence>
<feature type="chain" id="PRO_5046659989" description="Lipoprotein" evidence="1">
    <location>
        <begin position="25"/>
        <end position="120"/>
    </location>
</feature>
<organism evidence="2 3">
    <name type="scientific">Enterococcus larvae</name>
    <dbReference type="NCBI Taxonomy" id="2794352"/>
    <lineage>
        <taxon>Bacteria</taxon>
        <taxon>Bacillati</taxon>
        <taxon>Bacillota</taxon>
        <taxon>Bacilli</taxon>
        <taxon>Lactobacillales</taxon>
        <taxon>Enterococcaceae</taxon>
        <taxon>Enterococcus</taxon>
    </lineage>
</organism>
<accession>A0ABS4CJE5</accession>
<dbReference type="PROSITE" id="PS51257">
    <property type="entry name" value="PROKAR_LIPOPROTEIN"/>
    <property type="match status" value="1"/>
</dbReference>
<evidence type="ECO:0000313" key="3">
    <source>
        <dbReference type="Proteomes" id="UP000673375"/>
    </source>
</evidence>
<feature type="signal peptide" evidence="1">
    <location>
        <begin position="1"/>
        <end position="24"/>
    </location>
</feature>